<keyword evidence="5 7" id="KW-1133">Transmembrane helix</keyword>
<keyword evidence="3" id="KW-1003">Cell membrane</keyword>
<dbReference type="PROSITE" id="PS50928">
    <property type="entry name" value="ABC_TM1"/>
    <property type="match status" value="1"/>
</dbReference>
<sequence length="308" mass="34686">MATKLSETETITPVAQPKKARQKSANITERWMLMPSVILLAIISFIPLFYMIYSSFMNYMINPDQPTFYHFHNWAVTFHDSAFWLSWGRTATYAISGLVLEFLLGTALALAIYRLPWGQNIVTTIWMLPLFVAPIVTGLLGRFLVNSTYGLYAWVLQLLGVHTEILGNTLTAMPALILMDMWEWTPLITIIVLAGLQAMPEEPLEAADVDGAHYWDKLRYVILPLIARPLLVAVLVRSMDILRYVDTIMITTEGGPADATKTIGYYLVQIAFQFQDFGRAAAVGLTMLVITILIGQLFVRAFTRGEQQ</sequence>
<gene>
    <name evidence="9" type="ORF">NZD86_05595</name>
</gene>
<keyword evidence="4 7" id="KW-0812">Transmembrane</keyword>
<feature type="transmembrane region" description="Helical" evidence="7">
    <location>
        <begin position="31"/>
        <end position="53"/>
    </location>
</feature>
<evidence type="ECO:0000256" key="6">
    <source>
        <dbReference type="ARBA" id="ARBA00023136"/>
    </source>
</evidence>
<name>A0ABY6Z6T0_9BACL</name>
<dbReference type="PANTHER" id="PTHR43005">
    <property type="entry name" value="BLR7065 PROTEIN"/>
    <property type="match status" value="1"/>
</dbReference>
<dbReference type="EMBL" id="CP104064">
    <property type="protein sequence ID" value="WAH37964.1"/>
    <property type="molecule type" value="Genomic_DNA"/>
</dbReference>
<evidence type="ECO:0000256" key="2">
    <source>
        <dbReference type="ARBA" id="ARBA00022448"/>
    </source>
</evidence>
<feature type="transmembrane region" description="Helical" evidence="7">
    <location>
        <begin position="93"/>
        <end position="113"/>
    </location>
</feature>
<evidence type="ECO:0000313" key="10">
    <source>
        <dbReference type="Proteomes" id="UP001164803"/>
    </source>
</evidence>
<feature type="transmembrane region" description="Helical" evidence="7">
    <location>
        <begin position="125"/>
        <end position="145"/>
    </location>
</feature>
<reference evidence="9" key="1">
    <citation type="submission" date="2022-08" db="EMBL/GenBank/DDBJ databases">
        <title>Alicyclobacillus dauci DSM2870, complete genome.</title>
        <authorList>
            <person name="Wang Q."/>
            <person name="Cai R."/>
            <person name="Wang Z."/>
        </authorList>
    </citation>
    <scope>NUCLEOTIDE SEQUENCE</scope>
    <source>
        <strain evidence="9">DSM 28700</strain>
    </source>
</reference>
<dbReference type="Pfam" id="PF00528">
    <property type="entry name" value="BPD_transp_1"/>
    <property type="match status" value="1"/>
</dbReference>
<dbReference type="InterPro" id="IPR035906">
    <property type="entry name" value="MetI-like_sf"/>
</dbReference>
<evidence type="ECO:0000259" key="8">
    <source>
        <dbReference type="PROSITE" id="PS50928"/>
    </source>
</evidence>
<evidence type="ECO:0000256" key="4">
    <source>
        <dbReference type="ARBA" id="ARBA00022692"/>
    </source>
</evidence>
<organism evidence="9 10">
    <name type="scientific">Alicyclobacillus dauci</name>
    <dbReference type="NCBI Taxonomy" id="1475485"/>
    <lineage>
        <taxon>Bacteria</taxon>
        <taxon>Bacillati</taxon>
        <taxon>Bacillota</taxon>
        <taxon>Bacilli</taxon>
        <taxon>Bacillales</taxon>
        <taxon>Alicyclobacillaceae</taxon>
        <taxon>Alicyclobacillus</taxon>
    </lineage>
</organism>
<evidence type="ECO:0000256" key="7">
    <source>
        <dbReference type="RuleBase" id="RU363032"/>
    </source>
</evidence>
<evidence type="ECO:0000256" key="3">
    <source>
        <dbReference type="ARBA" id="ARBA00022475"/>
    </source>
</evidence>
<dbReference type="CDD" id="cd06261">
    <property type="entry name" value="TM_PBP2"/>
    <property type="match status" value="1"/>
</dbReference>
<dbReference type="InterPro" id="IPR000515">
    <property type="entry name" value="MetI-like"/>
</dbReference>
<keyword evidence="6 7" id="KW-0472">Membrane</keyword>
<dbReference type="Proteomes" id="UP001164803">
    <property type="component" value="Chromosome"/>
</dbReference>
<keyword evidence="2 7" id="KW-0813">Transport</keyword>
<feature type="transmembrane region" description="Helical" evidence="7">
    <location>
        <begin position="151"/>
        <end position="170"/>
    </location>
</feature>
<feature type="transmembrane region" description="Helical" evidence="7">
    <location>
        <begin position="280"/>
        <end position="299"/>
    </location>
</feature>
<comment type="similarity">
    <text evidence="7">Belongs to the binding-protein-dependent transport system permease family.</text>
</comment>
<evidence type="ECO:0000256" key="1">
    <source>
        <dbReference type="ARBA" id="ARBA00004651"/>
    </source>
</evidence>
<feature type="domain" description="ABC transmembrane type-1" evidence="8">
    <location>
        <begin position="87"/>
        <end position="298"/>
    </location>
</feature>
<accession>A0ABY6Z6T0</accession>
<proteinExistence type="inferred from homology"/>
<dbReference type="Gene3D" id="1.10.3720.10">
    <property type="entry name" value="MetI-like"/>
    <property type="match status" value="1"/>
</dbReference>
<evidence type="ECO:0000256" key="5">
    <source>
        <dbReference type="ARBA" id="ARBA00022989"/>
    </source>
</evidence>
<dbReference type="RefSeq" id="WP_268045500.1">
    <property type="nucleotide sequence ID" value="NZ_CP104064.1"/>
</dbReference>
<protein>
    <submittedName>
        <fullName evidence="9">Sugar ABC transporter permease</fullName>
    </submittedName>
</protein>
<evidence type="ECO:0000313" key="9">
    <source>
        <dbReference type="EMBL" id="WAH37964.1"/>
    </source>
</evidence>
<dbReference type="SUPFAM" id="SSF161098">
    <property type="entry name" value="MetI-like"/>
    <property type="match status" value="1"/>
</dbReference>
<keyword evidence="10" id="KW-1185">Reference proteome</keyword>
<dbReference type="PANTHER" id="PTHR43005:SF1">
    <property type="entry name" value="SPERMIDINE_PUTRESCINE TRANSPORT SYSTEM PERMEASE PROTEIN"/>
    <property type="match status" value="1"/>
</dbReference>
<comment type="subcellular location">
    <subcellularLocation>
        <location evidence="1 7">Cell membrane</location>
        <topology evidence="1 7">Multi-pass membrane protein</topology>
    </subcellularLocation>
</comment>